<dbReference type="VEuPathDB" id="ToxoDB:CSUI_008028"/>
<feature type="compositionally biased region" description="Basic and acidic residues" evidence="1">
    <location>
        <begin position="342"/>
        <end position="370"/>
    </location>
</feature>
<protein>
    <submittedName>
        <fullName evidence="2">Uncharacterized protein</fullName>
    </submittedName>
</protein>
<feature type="compositionally biased region" description="Basic and acidic residues" evidence="1">
    <location>
        <begin position="215"/>
        <end position="252"/>
    </location>
</feature>
<sequence length="680" mass="74232">MQQRNASSAGNTGISSEVRMEKAETRAAGVGKHSVIETGLGKRGREGVESSSRVRSRPLSGQQAAAKRKLVSRERNGALGDSQKISVFRPAVLFSPAGLPSEKDVARNKVEEDKKNICEDEEDITWSMKDSPSLRRLLVVRPEEKPEVGMGLFLVQPLLSCSCTIWEETKRRYSQQRPRTVASEKPRTSSGNQAGGSKRKETGGEENENGGDNCVDTRTELWTARSEEGCTDRSSEGSAGEGRKENMMEDRNLTTSTKSQIPPTLLTPNLATQIRARAGRTGFYQRIKTEGEPAQHRYKYRNSALQKQGKGGDGWRSPKQEPKQGANRVENETAPPAGSTAAKDKEGRPRYRCSADARMGHSRDITAEEREANEEQCTHAYQVKKRARTETQDQGFDRGHRPQESPVSDSSCPSCPRSENSPDYVNGTAPHKQRNGEVSAASPRDGELTVPTASAPTDSSGCWLDQSSSSRDTFSRCARSAEEKKHSETTDAKHIPVLACGCGGGNGGFRMLCFRGDVVLSAFNDCRLKNLSTISAAETDLIYCPDENPGIEPASHLSPAFTLESLNIPFSFQLQAHPYLSTGLSDDVKAVFGNHYCARHCHGFFDIHQSSAPCIVVERFHQARSEFSMAGGEPEATHAGIKGVTTYVPRDASATMKKPLGAQRGEDTNLAEEFLASCLL</sequence>
<feature type="compositionally biased region" description="Polar residues" evidence="1">
    <location>
        <begin position="253"/>
        <end position="264"/>
    </location>
</feature>
<feature type="compositionally biased region" description="Polar residues" evidence="1">
    <location>
        <begin position="451"/>
        <end position="469"/>
    </location>
</feature>
<reference evidence="2 3" key="1">
    <citation type="journal article" date="2017" name="Int. J. Parasitol.">
        <title>The genome of the protozoan parasite Cystoisospora suis and a reverse vaccinology approach to identify vaccine candidates.</title>
        <authorList>
            <person name="Palmieri N."/>
            <person name="Shrestha A."/>
            <person name="Ruttkowski B."/>
            <person name="Beck T."/>
            <person name="Vogl C."/>
            <person name="Tomley F."/>
            <person name="Blake D.P."/>
            <person name="Joachim A."/>
        </authorList>
    </citation>
    <scope>NUCLEOTIDE SEQUENCE [LARGE SCALE GENOMIC DNA]</scope>
    <source>
        <strain evidence="2 3">Wien I</strain>
    </source>
</reference>
<feature type="region of interest" description="Disordered" evidence="1">
    <location>
        <begin position="1"/>
        <end position="75"/>
    </location>
</feature>
<feature type="compositionally biased region" description="Low complexity" evidence="1">
    <location>
        <begin position="405"/>
        <end position="418"/>
    </location>
</feature>
<dbReference type="AlphaFoldDB" id="A0A2C6KNT5"/>
<evidence type="ECO:0000313" key="2">
    <source>
        <dbReference type="EMBL" id="PHJ18142.1"/>
    </source>
</evidence>
<dbReference type="Proteomes" id="UP000221165">
    <property type="component" value="Unassembled WGS sequence"/>
</dbReference>
<keyword evidence="3" id="KW-1185">Reference proteome</keyword>
<feature type="region of interest" description="Disordered" evidence="1">
    <location>
        <begin position="289"/>
        <end position="469"/>
    </location>
</feature>
<dbReference type="RefSeq" id="XP_067919852.1">
    <property type="nucleotide sequence ID" value="XM_068068167.1"/>
</dbReference>
<organism evidence="2 3">
    <name type="scientific">Cystoisospora suis</name>
    <dbReference type="NCBI Taxonomy" id="483139"/>
    <lineage>
        <taxon>Eukaryota</taxon>
        <taxon>Sar</taxon>
        <taxon>Alveolata</taxon>
        <taxon>Apicomplexa</taxon>
        <taxon>Conoidasida</taxon>
        <taxon>Coccidia</taxon>
        <taxon>Eucoccidiorida</taxon>
        <taxon>Eimeriorina</taxon>
        <taxon>Sarcocystidae</taxon>
        <taxon>Cystoisospora</taxon>
    </lineage>
</organism>
<gene>
    <name evidence="2" type="ORF">CSUI_008028</name>
</gene>
<accession>A0A2C6KNT5</accession>
<name>A0A2C6KNT5_9APIC</name>
<dbReference type="OrthoDB" id="333850at2759"/>
<feature type="compositionally biased region" description="Polar residues" evidence="1">
    <location>
        <begin position="1"/>
        <end position="15"/>
    </location>
</feature>
<dbReference type="GeneID" id="94431378"/>
<comment type="caution">
    <text evidence="2">The sequence shown here is derived from an EMBL/GenBank/DDBJ whole genome shotgun (WGS) entry which is preliminary data.</text>
</comment>
<feature type="region of interest" description="Disordered" evidence="1">
    <location>
        <begin position="172"/>
        <end position="264"/>
    </location>
</feature>
<feature type="compositionally biased region" description="Basic and acidic residues" evidence="1">
    <location>
        <begin position="388"/>
        <end position="403"/>
    </location>
</feature>
<dbReference type="EMBL" id="MIGC01004375">
    <property type="protein sequence ID" value="PHJ18142.1"/>
    <property type="molecule type" value="Genomic_DNA"/>
</dbReference>
<proteinExistence type="predicted"/>
<evidence type="ECO:0000256" key="1">
    <source>
        <dbReference type="SAM" id="MobiDB-lite"/>
    </source>
</evidence>
<evidence type="ECO:0000313" key="3">
    <source>
        <dbReference type="Proteomes" id="UP000221165"/>
    </source>
</evidence>